<evidence type="ECO:0000313" key="2">
    <source>
        <dbReference type="Proteomes" id="UP000563349"/>
    </source>
</evidence>
<dbReference type="RefSeq" id="WP_179924320.1">
    <property type="nucleotide sequence ID" value="NZ_CP128228.1"/>
</dbReference>
<keyword evidence="2" id="KW-1185">Reference proteome</keyword>
<name>A0A7Z0LEM1_9STRE</name>
<reference evidence="1 2" key="1">
    <citation type="submission" date="2020-07" db="EMBL/GenBank/DDBJ databases">
        <title>MOT database genomes.</title>
        <authorList>
            <person name="Joseph S."/>
            <person name="Aduse-Opoku J."/>
            <person name="Hashim A."/>
            <person name="Wade W."/>
            <person name="Curtis M."/>
        </authorList>
    </citation>
    <scope>NUCLEOTIDE SEQUENCE [LARGE SCALE GENOMIC DNA]</scope>
    <source>
        <strain evidence="1 2">CCW311</strain>
    </source>
</reference>
<proteinExistence type="predicted"/>
<dbReference type="EMBL" id="JACBYG010000140">
    <property type="protein sequence ID" value="NYS49811.1"/>
    <property type="molecule type" value="Genomic_DNA"/>
</dbReference>
<organism evidence="1 2">
    <name type="scientific">Streptococcus danieliae</name>
    <dbReference type="NCBI Taxonomy" id="747656"/>
    <lineage>
        <taxon>Bacteria</taxon>
        <taxon>Bacillati</taxon>
        <taxon>Bacillota</taxon>
        <taxon>Bacilli</taxon>
        <taxon>Lactobacillales</taxon>
        <taxon>Streptococcaceae</taxon>
        <taxon>Streptococcus</taxon>
    </lineage>
</organism>
<comment type="caution">
    <text evidence="1">The sequence shown here is derived from an EMBL/GenBank/DDBJ whole genome shotgun (WGS) entry which is preliminary data.</text>
</comment>
<gene>
    <name evidence="1" type="ORF">HZY93_07625</name>
</gene>
<dbReference type="Proteomes" id="UP000563349">
    <property type="component" value="Unassembled WGS sequence"/>
</dbReference>
<accession>A0A7Z0LEM1</accession>
<sequence>MSDGCEEIVFTKEKFTDSLQKTTLLHLTTGFIRPCQGRDQTLANLTVEALIEVAALQLYLGAEIKLRYTGLQLQVQGLEEPISALLQLLRLAIGLTIPTG</sequence>
<evidence type="ECO:0000313" key="1">
    <source>
        <dbReference type="EMBL" id="NYS49811.1"/>
    </source>
</evidence>
<protein>
    <submittedName>
        <fullName evidence="1">Uncharacterized protein</fullName>
    </submittedName>
</protein>
<dbReference type="AlphaFoldDB" id="A0A7Z0LEM1"/>